<keyword evidence="1" id="KW-0328">Glycosyltransferase</keyword>
<dbReference type="Pfam" id="PF00534">
    <property type="entry name" value="Glycos_transf_1"/>
    <property type="match status" value="1"/>
</dbReference>
<name>A0ABR8FNB3_9NOST</name>
<proteinExistence type="predicted"/>
<accession>A0ABR8FNB3</accession>
<dbReference type="PANTHER" id="PTHR12526:SF510">
    <property type="entry name" value="D-INOSITOL 3-PHOSPHATE GLYCOSYLTRANSFERASE"/>
    <property type="match status" value="1"/>
</dbReference>
<dbReference type="Proteomes" id="UP000640531">
    <property type="component" value="Unassembled WGS sequence"/>
</dbReference>
<evidence type="ECO:0000256" key="2">
    <source>
        <dbReference type="ARBA" id="ARBA00022679"/>
    </source>
</evidence>
<dbReference type="InterPro" id="IPR001296">
    <property type="entry name" value="Glyco_trans_1"/>
</dbReference>
<evidence type="ECO:0000313" key="5">
    <source>
        <dbReference type="Proteomes" id="UP000640531"/>
    </source>
</evidence>
<dbReference type="PANTHER" id="PTHR12526">
    <property type="entry name" value="GLYCOSYLTRANSFERASE"/>
    <property type="match status" value="1"/>
</dbReference>
<dbReference type="EMBL" id="JACJST010000045">
    <property type="protein sequence ID" value="MBD2571289.1"/>
    <property type="molecule type" value="Genomic_DNA"/>
</dbReference>
<evidence type="ECO:0000259" key="3">
    <source>
        <dbReference type="Pfam" id="PF00534"/>
    </source>
</evidence>
<feature type="domain" description="Glycosyl transferase family 1" evidence="3">
    <location>
        <begin position="157"/>
        <end position="298"/>
    </location>
</feature>
<reference evidence="4 5" key="1">
    <citation type="journal article" date="2020" name="ISME J.">
        <title>Comparative genomics reveals insights into cyanobacterial evolution and habitat adaptation.</title>
        <authorList>
            <person name="Chen M.Y."/>
            <person name="Teng W.K."/>
            <person name="Zhao L."/>
            <person name="Hu C.X."/>
            <person name="Zhou Y.K."/>
            <person name="Han B.P."/>
            <person name="Song L.R."/>
            <person name="Shu W.S."/>
        </authorList>
    </citation>
    <scope>NUCLEOTIDE SEQUENCE [LARGE SCALE GENOMIC DNA]</scope>
    <source>
        <strain evidence="4 5">FACHB-196</strain>
    </source>
</reference>
<evidence type="ECO:0000313" key="4">
    <source>
        <dbReference type="EMBL" id="MBD2571289.1"/>
    </source>
</evidence>
<dbReference type="Gene3D" id="3.40.50.2000">
    <property type="entry name" value="Glycogen Phosphorylase B"/>
    <property type="match status" value="1"/>
</dbReference>
<sequence length="388" mass="44550">MKMVKVVITGQKHITAHNLPRNSRHTLIYPKNFPTGRYPIGKLWGPLSSFLPWQPVWSGYDVIHSFNRIIYTNKPWFATFEDQRSLYRNPRNRQESLVYSFLNNRLILDNCQKIIAMSDFAKHRIIKRIEGWDISEKIKQKLTVIHPNVPVRVNHPKTYDDKQQLQFIFVGSHIARKGGIVALRFAKKAEKLGLPIQVNIVSGLAMGQGVPTDFPNRDKYAEDLKLLDLNNVIYHKSLPNQQVMDLLSQSHFQLMATLQDTYGFSLIEGFSVATPAITTNICALPELIIPGKNGYFLELPLNESRQWKNWVHGEKLKTEEYWEVLNGTYDYLAEAALEQIIKFLDRADKQEHYESLSAGALAQAQNVNNAEKQNELFDHLYAAAAGLY</sequence>
<keyword evidence="5" id="KW-1185">Reference proteome</keyword>
<comment type="caution">
    <text evidence="4">The sequence shown here is derived from an EMBL/GenBank/DDBJ whole genome shotgun (WGS) entry which is preliminary data.</text>
</comment>
<evidence type="ECO:0000256" key="1">
    <source>
        <dbReference type="ARBA" id="ARBA00022676"/>
    </source>
</evidence>
<protein>
    <submittedName>
        <fullName evidence="4">Glycosyltransferase</fullName>
    </submittedName>
</protein>
<dbReference type="SUPFAM" id="SSF53756">
    <property type="entry name" value="UDP-Glycosyltransferase/glycogen phosphorylase"/>
    <property type="match status" value="1"/>
</dbReference>
<organism evidence="4 5">
    <name type="scientific">Anabaena lutea FACHB-196</name>
    <dbReference type="NCBI Taxonomy" id="2692881"/>
    <lineage>
        <taxon>Bacteria</taxon>
        <taxon>Bacillati</taxon>
        <taxon>Cyanobacteriota</taxon>
        <taxon>Cyanophyceae</taxon>
        <taxon>Nostocales</taxon>
        <taxon>Nostocaceae</taxon>
        <taxon>Anabaena</taxon>
    </lineage>
</organism>
<gene>
    <name evidence="4" type="ORF">H6G59_26075</name>
</gene>
<keyword evidence="2" id="KW-0808">Transferase</keyword>
<dbReference type="CDD" id="cd03801">
    <property type="entry name" value="GT4_PimA-like"/>
    <property type="match status" value="1"/>
</dbReference>